<dbReference type="InterPro" id="IPR000073">
    <property type="entry name" value="AB_hydrolase_1"/>
</dbReference>
<dbReference type="PRINTS" id="PR00111">
    <property type="entry name" value="ABHYDROLASE"/>
</dbReference>
<evidence type="ECO:0000313" key="3">
    <source>
        <dbReference type="Proteomes" id="UP000183994"/>
    </source>
</evidence>
<feature type="domain" description="AB hydrolase-1" evidence="1">
    <location>
        <begin position="24"/>
        <end position="243"/>
    </location>
</feature>
<dbReference type="SUPFAM" id="SSF53474">
    <property type="entry name" value="alpha/beta-Hydrolases"/>
    <property type="match status" value="1"/>
</dbReference>
<evidence type="ECO:0000259" key="1">
    <source>
        <dbReference type="Pfam" id="PF12697"/>
    </source>
</evidence>
<name>A0A1M6QBX0_9BACT</name>
<dbReference type="InterPro" id="IPR050228">
    <property type="entry name" value="Carboxylesterase_BioH"/>
</dbReference>
<reference evidence="3" key="1">
    <citation type="submission" date="2016-11" db="EMBL/GenBank/DDBJ databases">
        <authorList>
            <person name="Varghese N."/>
            <person name="Submissions S."/>
        </authorList>
    </citation>
    <scope>NUCLEOTIDE SEQUENCE [LARGE SCALE GENOMIC DNA]</scope>
    <source>
        <strain evidence="3">DSM 16219</strain>
    </source>
</reference>
<sequence>MPFVEVNGQNIHYVHQDAGSAINLVLIHGSGGSHENWPEECLNIGCANVYLVDLPGHGKSEGESKDDVGEYTAFVDAFCKALNLENVALGGHSLGGAIVQQSALNKASWLTRLVLVGTGCRLRVMPMIFEAIETNWEGAREMMGQTVFGSNPAPELVAKEKERSRNSDPQVLLGDFRACDKFDVCRRLGEITLPTLILSGDDDKLTPLKYGQFLLDGIAGAKLVVITDAGHLMAMEQPAQFCQALKDFLS</sequence>
<evidence type="ECO:0000313" key="2">
    <source>
        <dbReference type="EMBL" id="SHK17779.1"/>
    </source>
</evidence>
<accession>A0A1M6QBX0</accession>
<dbReference type="PANTHER" id="PTHR43194">
    <property type="entry name" value="HYDROLASE ALPHA/BETA FOLD FAMILY"/>
    <property type="match status" value="1"/>
</dbReference>
<gene>
    <name evidence="2" type="ORF">SAMN02745216_03031</name>
</gene>
<dbReference type="Gene3D" id="3.40.50.1820">
    <property type="entry name" value="alpha/beta hydrolase"/>
    <property type="match status" value="1"/>
</dbReference>
<proteinExistence type="predicted"/>
<organism evidence="2 3">
    <name type="scientific">Desulfatibacillum alkenivorans DSM 16219</name>
    <dbReference type="NCBI Taxonomy" id="1121393"/>
    <lineage>
        <taxon>Bacteria</taxon>
        <taxon>Pseudomonadati</taxon>
        <taxon>Thermodesulfobacteriota</taxon>
        <taxon>Desulfobacteria</taxon>
        <taxon>Desulfobacterales</taxon>
        <taxon>Desulfatibacillaceae</taxon>
        <taxon>Desulfatibacillum</taxon>
    </lineage>
</organism>
<dbReference type="Pfam" id="PF12697">
    <property type="entry name" value="Abhydrolase_6"/>
    <property type="match status" value="1"/>
</dbReference>
<dbReference type="PANTHER" id="PTHR43194:SF5">
    <property type="entry name" value="PIMELOYL-[ACYL-CARRIER PROTEIN] METHYL ESTER ESTERASE"/>
    <property type="match status" value="1"/>
</dbReference>
<dbReference type="RefSeq" id="WP_073477089.1">
    <property type="nucleotide sequence ID" value="NZ_FQZU01000019.1"/>
</dbReference>
<dbReference type="Proteomes" id="UP000183994">
    <property type="component" value="Unassembled WGS sequence"/>
</dbReference>
<keyword evidence="3" id="KW-1185">Reference proteome</keyword>
<dbReference type="AlphaFoldDB" id="A0A1M6QBX0"/>
<dbReference type="EMBL" id="FQZU01000019">
    <property type="protein sequence ID" value="SHK17779.1"/>
    <property type="molecule type" value="Genomic_DNA"/>
</dbReference>
<dbReference type="STRING" id="1121393.SAMN02745216_03031"/>
<dbReference type="InterPro" id="IPR029058">
    <property type="entry name" value="AB_hydrolase_fold"/>
</dbReference>
<protein>
    <submittedName>
        <fullName evidence="2">Pimeloyl-ACP methyl ester carboxylesterase</fullName>
    </submittedName>
</protein>